<protein>
    <submittedName>
        <fullName evidence="4">8-oxo-dGTP diphosphatase</fullName>
    </submittedName>
</protein>
<accession>A0A326U631</accession>
<evidence type="ECO:0000313" key="4">
    <source>
        <dbReference type="EMBL" id="PZW29411.1"/>
    </source>
</evidence>
<comment type="cofactor">
    <cofactor evidence="1">
        <name>Mg(2+)</name>
        <dbReference type="ChEBI" id="CHEBI:18420"/>
    </cofactor>
</comment>
<dbReference type="OrthoDB" id="3532303at2"/>
<dbReference type="GO" id="GO:0016787">
    <property type="term" value="F:hydrolase activity"/>
    <property type="evidence" value="ECO:0007669"/>
    <property type="project" value="UniProtKB-KW"/>
</dbReference>
<comment type="caution">
    <text evidence="4">The sequence shown here is derived from an EMBL/GenBank/DDBJ whole genome shotgun (WGS) entry which is preliminary data.</text>
</comment>
<gene>
    <name evidence="4" type="ORF">EI42_02705</name>
</gene>
<dbReference type="Proteomes" id="UP000248806">
    <property type="component" value="Unassembled WGS sequence"/>
</dbReference>
<keyword evidence="2" id="KW-0378">Hydrolase</keyword>
<proteinExistence type="predicted"/>
<dbReference type="PANTHER" id="PTHR43046:SF2">
    <property type="entry name" value="8-OXO-DGTP DIPHOSPHATASE-RELATED"/>
    <property type="match status" value="1"/>
</dbReference>
<dbReference type="InterPro" id="IPR000086">
    <property type="entry name" value="NUDIX_hydrolase_dom"/>
</dbReference>
<dbReference type="Pfam" id="PF00293">
    <property type="entry name" value="NUDIX"/>
    <property type="match status" value="1"/>
</dbReference>
<sequence length="137" mass="15527">MPQHIYTVGLLLLRQNQVLLVRKRNTIYFMLPGGKIDPGETELASLAREIQEELLCQVVPETLHFLGDFTEIAANEPDAQVHMKLYSGQVSGEIQPAREIAEVSWFDPHKQQDILLAPLVKKQVLPFLLEQNALTLE</sequence>
<feature type="domain" description="Nudix hydrolase" evidence="3">
    <location>
        <begin position="3"/>
        <end position="129"/>
    </location>
</feature>
<dbReference type="InterPro" id="IPR015797">
    <property type="entry name" value="NUDIX_hydrolase-like_dom_sf"/>
</dbReference>
<dbReference type="CDD" id="cd04690">
    <property type="entry name" value="NUDIX_Hydrolase"/>
    <property type="match status" value="1"/>
</dbReference>
<dbReference type="PANTHER" id="PTHR43046">
    <property type="entry name" value="GDP-MANNOSE MANNOSYL HYDROLASE"/>
    <property type="match status" value="1"/>
</dbReference>
<evidence type="ECO:0000256" key="1">
    <source>
        <dbReference type="ARBA" id="ARBA00001946"/>
    </source>
</evidence>
<evidence type="ECO:0000259" key="3">
    <source>
        <dbReference type="PROSITE" id="PS51462"/>
    </source>
</evidence>
<evidence type="ECO:0000256" key="2">
    <source>
        <dbReference type="ARBA" id="ARBA00022801"/>
    </source>
</evidence>
<dbReference type="Gene3D" id="3.90.79.10">
    <property type="entry name" value="Nucleoside Triphosphate Pyrophosphohydrolase"/>
    <property type="match status" value="1"/>
</dbReference>
<reference evidence="4 5" key="1">
    <citation type="submission" date="2018-06" db="EMBL/GenBank/DDBJ databases">
        <title>Genomic Encyclopedia of Archaeal and Bacterial Type Strains, Phase II (KMG-II): from individual species to whole genera.</title>
        <authorList>
            <person name="Goeker M."/>
        </authorList>
    </citation>
    <scope>NUCLEOTIDE SEQUENCE [LARGE SCALE GENOMIC DNA]</scope>
    <source>
        <strain evidence="4 5">ATCC BAA-1881</strain>
    </source>
</reference>
<evidence type="ECO:0000313" key="5">
    <source>
        <dbReference type="Proteomes" id="UP000248806"/>
    </source>
</evidence>
<name>A0A326U631_THEHA</name>
<organism evidence="4 5">
    <name type="scientific">Thermosporothrix hazakensis</name>
    <dbReference type="NCBI Taxonomy" id="644383"/>
    <lineage>
        <taxon>Bacteria</taxon>
        <taxon>Bacillati</taxon>
        <taxon>Chloroflexota</taxon>
        <taxon>Ktedonobacteria</taxon>
        <taxon>Ktedonobacterales</taxon>
        <taxon>Thermosporotrichaceae</taxon>
        <taxon>Thermosporothrix</taxon>
    </lineage>
</organism>
<keyword evidence="5" id="KW-1185">Reference proteome</keyword>
<dbReference type="SUPFAM" id="SSF55811">
    <property type="entry name" value="Nudix"/>
    <property type="match status" value="1"/>
</dbReference>
<dbReference type="PROSITE" id="PS51462">
    <property type="entry name" value="NUDIX"/>
    <property type="match status" value="1"/>
</dbReference>
<dbReference type="EMBL" id="QKUF01000008">
    <property type="protein sequence ID" value="PZW29411.1"/>
    <property type="molecule type" value="Genomic_DNA"/>
</dbReference>
<dbReference type="RefSeq" id="WP_111322768.1">
    <property type="nucleotide sequence ID" value="NZ_BIFX01000001.1"/>
</dbReference>
<dbReference type="AlphaFoldDB" id="A0A326U631"/>